<reference evidence="1 2" key="1">
    <citation type="journal article" date="2021" name="Plant Biotechnol. J.">
        <title>Multi-omics assisted identification of the key and species-specific regulatory components of drought-tolerant mechanisms in Gossypium stocksii.</title>
        <authorList>
            <person name="Yu D."/>
            <person name="Ke L."/>
            <person name="Zhang D."/>
            <person name="Wu Y."/>
            <person name="Sun Y."/>
            <person name="Mei J."/>
            <person name="Sun J."/>
            <person name="Sun Y."/>
        </authorList>
    </citation>
    <scope>NUCLEOTIDE SEQUENCE [LARGE SCALE GENOMIC DNA]</scope>
    <source>
        <strain evidence="2">cv. E1</strain>
        <tissue evidence="1">Leaf</tissue>
    </source>
</reference>
<comment type="caution">
    <text evidence="1">The sequence shown here is derived from an EMBL/GenBank/DDBJ whole genome shotgun (WGS) entry which is preliminary data.</text>
</comment>
<evidence type="ECO:0000313" key="1">
    <source>
        <dbReference type="EMBL" id="KAH1129037.1"/>
    </source>
</evidence>
<sequence>MVSSSGQKKVKRKFVFIHELIPGIVVQFATSGLSWSEKPYKGAKKERKEESLFLLHCPSFCIAPIQRTLERCG</sequence>
<organism evidence="1 2">
    <name type="scientific">Gossypium stocksii</name>
    <dbReference type="NCBI Taxonomy" id="47602"/>
    <lineage>
        <taxon>Eukaryota</taxon>
        <taxon>Viridiplantae</taxon>
        <taxon>Streptophyta</taxon>
        <taxon>Embryophyta</taxon>
        <taxon>Tracheophyta</taxon>
        <taxon>Spermatophyta</taxon>
        <taxon>Magnoliopsida</taxon>
        <taxon>eudicotyledons</taxon>
        <taxon>Gunneridae</taxon>
        <taxon>Pentapetalae</taxon>
        <taxon>rosids</taxon>
        <taxon>malvids</taxon>
        <taxon>Malvales</taxon>
        <taxon>Malvaceae</taxon>
        <taxon>Malvoideae</taxon>
        <taxon>Gossypium</taxon>
    </lineage>
</organism>
<name>A0A9D3WH16_9ROSI</name>
<dbReference type="AlphaFoldDB" id="A0A9D3WH16"/>
<evidence type="ECO:0000313" key="2">
    <source>
        <dbReference type="Proteomes" id="UP000828251"/>
    </source>
</evidence>
<dbReference type="Proteomes" id="UP000828251">
    <property type="component" value="Unassembled WGS sequence"/>
</dbReference>
<accession>A0A9D3WH16</accession>
<keyword evidence="2" id="KW-1185">Reference proteome</keyword>
<gene>
    <name evidence="1" type="ORF">J1N35_000415</name>
</gene>
<protein>
    <submittedName>
        <fullName evidence="1">Uncharacterized protein</fullName>
    </submittedName>
</protein>
<dbReference type="EMBL" id="JAIQCV010000001">
    <property type="protein sequence ID" value="KAH1129037.1"/>
    <property type="molecule type" value="Genomic_DNA"/>
</dbReference>
<proteinExistence type="predicted"/>